<dbReference type="InterPro" id="IPR008271">
    <property type="entry name" value="Ser/Thr_kinase_AS"/>
</dbReference>
<dbReference type="Gene3D" id="1.10.510.10">
    <property type="entry name" value="Transferase(Phosphotransferase) domain 1"/>
    <property type="match status" value="1"/>
</dbReference>
<organism evidence="8 9">
    <name type="scientific">Naegleria fowleri</name>
    <name type="common">Brain eating amoeba</name>
    <dbReference type="NCBI Taxonomy" id="5763"/>
    <lineage>
        <taxon>Eukaryota</taxon>
        <taxon>Discoba</taxon>
        <taxon>Heterolobosea</taxon>
        <taxon>Tetramitia</taxon>
        <taxon>Eutetramitia</taxon>
        <taxon>Vahlkampfiidae</taxon>
        <taxon>Naegleria</taxon>
    </lineage>
</organism>
<proteinExistence type="predicted"/>
<evidence type="ECO:0000256" key="6">
    <source>
        <dbReference type="SAM" id="MobiDB-lite"/>
    </source>
</evidence>
<dbReference type="AlphaFoldDB" id="A0A6A5BGL8"/>
<dbReference type="InterPro" id="IPR000719">
    <property type="entry name" value="Prot_kinase_dom"/>
</dbReference>
<protein>
    <recommendedName>
        <fullName evidence="1">non-specific serine/threonine protein kinase</fullName>
        <ecNumber evidence="1">2.7.11.1</ecNumber>
    </recommendedName>
</protein>
<comment type="caution">
    <text evidence="8">The sequence shown here is derived from an EMBL/GenBank/DDBJ whole genome shotgun (WGS) entry which is preliminary data.</text>
</comment>
<dbReference type="GeneID" id="68114421"/>
<feature type="compositionally biased region" description="Polar residues" evidence="6">
    <location>
        <begin position="7"/>
        <end position="26"/>
    </location>
</feature>
<accession>A0A6A5BGL8</accession>
<dbReference type="GO" id="GO:0004674">
    <property type="term" value="F:protein serine/threonine kinase activity"/>
    <property type="evidence" value="ECO:0007669"/>
    <property type="project" value="UniProtKB-EC"/>
</dbReference>
<dbReference type="Pfam" id="PF00069">
    <property type="entry name" value="Pkinase"/>
    <property type="match status" value="1"/>
</dbReference>
<dbReference type="PANTHER" id="PTHR43671">
    <property type="entry name" value="SERINE/THREONINE-PROTEIN KINASE NEK"/>
    <property type="match status" value="1"/>
</dbReference>
<dbReference type="VEuPathDB" id="AmoebaDB:NfTy_009530"/>
<evidence type="ECO:0000256" key="1">
    <source>
        <dbReference type="ARBA" id="ARBA00012513"/>
    </source>
</evidence>
<dbReference type="OrthoDB" id="10013850at2759"/>
<dbReference type="GO" id="GO:0005524">
    <property type="term" value="F:ATP binding"/>
    <property type="evidence" value="ECO:0007669"/>
    <property type="project" value="UniProtKB-KW"/>
</dbReference>
<keyword evidence="5" id="KW-0067">ATP-binding</keyword>
<feature type="compositionally biased region" description="Basic and acidic residues" evidence="6">
    <location>
        <begin position="164"/>
        <end position="176"/>
    </location>
</feature>
<dbReference type="SUPFAM" id="SSF56112">
    <property type="entry name" value="Protein kinase-like (PK-like)"/>
    <property type="match status" value="1"/>
</dbReference>
<feature type="region of interest" description="Disordered" evidence="6">
    <location>
        <begin position="152"/>
        <end position="176"/>
    </location>
</feature>
<dbReference type="InterPro" id="IPR050660">
    <property type="entry name" value="NEK_Ser/Thr_kinase"/>
</dbReference>
<dbReference type="PANTHER" id="PTHR43671:SF13">
    <property type="entry name" value="SERINE_THREONINE-PROTEIN KINASE NEK2"/>
    <property type="match status" value="1"/>
</dbReference>
<dbReference type="EMBL" id="VFQX01000058">
    <property type="protein sequence ID" value="KAF0973816.1"/>
    <property type="molecule type" value="Genomic_DNA"/>
</dbReference>
<dbReference type="SMART" id="SM00220">
    <property type="entry name" value="S_TKc"/>
    <property type="match status" value="1"/>
</dbReference>
<sequence length="621" mass="70799">MGGGSEFPTNNHASNYFQQHPSQQHPLSIPQFHQPYYSSPPFPSFQNNLHLFNQPPWNTTNSPSIRSVDNFSSLPSASPSLPASSSNDSSCFYSIPSIDNDQSHPPFHPRSNVVLNQLFHNNEHQDFYNPSRENSFMSTSDSSLVLPESSLSSSTQVQPLHGTLPKEEKKIPTSSTNDDHNLLIHFYGNDEPIIFIKKIGQGGFGSVYHVRTQAQKAMRNNYNHLQYKEEEEEHREFALKVLKDQNVSLNEIKRRFEHEHILPMRAKKPPLTIEVEKINNQFPGQVSVLCIESPYMRLGSLQQKCKELSEKTLWLILQQISSALAYMYTIDKCLHRDVKPENILIKEYDESTGDIHVVLGDFGLVRSEDTISSSNKSGTPSYASPEREYSNDSDIFALGVTMFKLITGFSKIDDKTFSEHYQTKNDLSEEIKRQIGNRVSKSMIDMIIQLTRKKRPRISYQEIQEICRNNLLRHEKVIPVSSTSLSLEEDDPDLNDLTERAQAMSISNNELCTQSKAYEYKLQRDGPFVNRNNSVRIVCSEESLKNIETVELKIEHNGAHVETHTYIKKKVKEESKTDRGLVTASIYGSSHLPKNRKQGGPFKIILIVNNAQVDSADYKYL</sequence>
<evidence type="ECO:0000256" key="3">
    <source>
        <dbReference type="ARBA" id="ARBA00022741"/>
    </source>
</evidence>
<keyword evidence="3" id="KW-0547">Nucleotide-binding</keyword>
<reference evidence="8 9" key="1">
    <citation type="journal article" date="2019" name="Sci. Rep.">
        <title>Nanopore sequencing improves the draft genome of the human pathogenic amoeba Naegleria fowleri.</title>
        <authorList>
            <person name="Liechti N."/>
            <person name="Schurch N."/>
            <person name="Bruggmann R."/>
            <person name="Wittwer M."/>
        </authorList>
    </citation>
    <scope>NUCLEOTIDE SEQUENCE [LARGE SCALE GENOMIC DNA]</scope>
    <source>
        <strain evidence="8 9">ATCC 30894</strain>
    </source>
</reference>
<dbReference type="PROSITE" id="PS50011">
    <property type="entry name" value="PROTEIN_KINASE_DOM"/>
    <property type="match status" value="1"/>
</dbReference>
<dbReference type="RefSeq" id="XP_044558529.1">
    <property type="nucleotide sequence ID" value="XM_044710923.1"/>
</dbReference>
<evidence type="ECO:0000259" key="7">
    <source>
        <dbReference type="PROSITE" id="PS50011"/>
    </source>
</evidence>
<keyword evidence="4" id="KW-0418">Kinase</keyword>
<evidence type="ECO:0000256" key="4">
    <source>
        <dbReference type="ARBA" id="ARBA00022777"/>
    </source>
</evidence>
<dbReference type="Proteomes" id="UP000444721">
    <property type="component" value="Unassembled WGS sequence"/>
</dbReference>
<dbReference type="VEuPathDB" id="AmoebaDB:FDP41_007203"/>
<feature type="domain" description="Protein kinase" evidence="7">
    <location>
        <begin position="193"/>
        <end position="477"/>
    </location>
</feature>
<dbReference type="PROSITE" id="PS00108">
    <property type="entry name" value="PROTEIN_KINASE_ST"/>
    <property type="match status" value="1"/>
</dbReference>
<dbReference type="EC" id="2.7.11.1" evidence="1"/>
<keyword evidence="9" id="KW-1185">Reference proteome</keyword>
<dbReference type="InterPro" id="IPR011009">
    <property type="entry name" value="Kinase-like_dom_sf"/>
</dbReference>
<evidence type="ECO:0000256" key="2">
    <source>
        <dbReference type="ARBA" id="ARBA00022679"/>
    </source>
</evidence>
<name>A0A6A5BGL8_NAEFO</name>
<evidence type="ECO:0000256" key="5">
    <source>
        <dbReference type="ARBA" id="ARBA00022840"/>
    </source>
</evidence>
<dbReference type="VEuPathDB" id="AmoebaDB:NF0054350"/>
<gene>
    <name evidence="8" type="ORF">FDP41_007203</name>
</gene>
<keyword evidence="2" id="KW-0808">Transferase</keyword>
<evidence type="ECO:0000313" key="9">
    <source>
        <dbReference type="Proteomes" id="UP000444721"/>
    </source>
</evidence>
<feature type="region of interest" description="Disordered" evidence="6">
    <location>
        <begin position="1"/>
        <end position="33"/>
    </location>
</feature>
<evidence type="ECO:0000313" key="8">
    <source>
        <dbReference type="EMBL" id="KAF0973816.1"/>
    </source>
</evidence>